<proteinExistence type="predicted"/>
<dbReference type="RefSeq" id="WP_284195674.1">
    <property type="nucleotide sequence ID" value="NZ_BSOG01000001.1"/>
</dbReference>
<protein>
    <recommendedName>
        <fullName evidence="3">SPOR domain-containing protein</fullName>
    </recommendedName>
</protein>
<reference evidence="5" key="1">
    <citation type="journal article" date="2019" name="Int. J. Syst. Evol. Microbiol.">
        <title>The Global Catalogue of Microorganisms (GCM) 10K type strain sequencing project: providing services to taxonomists for standard genome sequencing and annotation.</title>
        <authorList>
            <consortium name="The Broad Institute Genomics Platform"/>
            <consortium name="The Broad Institute Genome Sequencing Center for Infectious Disease"/>
            <person name="Wu L."/>
            <person name="Ma J."/>
        </authorList>
    </citation>
    <scope>NUCLEOTIDE SEQUENCE [LARGE SCALE GENOMIC DNA]</scope>
    <source>
        <strain evidence="5">NBRC 110044</strain>
    </source>
</reference>
<dbReference type="PANTHER" id="PTHR38687">
    <property type="entry name" value="CELL DIVISION PROTEIN DEDD-RELATED"/>
    <property type="match status" value="1"/>
</dbReference>
<keyword evidence="2" id="KW-0812">Transmembrane</keyword>
<evidence type="ECO:0000256" key="1">
    <source>
        <dbReference type="SAM" id="MobiDB-lite"/>
    </source>
</evidence>
<evidence type="ECO:0000313" key="4">
    <source>
        <dbReference type="EMBL" id="GLR12555.1"/>
    </source>
</evidence>
<name>A0ABQ5YC89_9NEIS</name>
<dbReference type="InterPro" id="IPR007730">
    <property type="entry name" value="SPOR-like_dom"/>
</dbReference>
<keyword evidence="5" id="KW-1185">Reference proteome</keyword>
<feature type="domain" description="SPOR" evidence="3">
    <location>
        <begin position="137"/>
        <end position="216"/>
    </location>
</feature>
<accession>A0ABQ5YC89</accession>
<dbReference type="Proteomes" id="UP001156706">
    <property type="component" value="Unassembled WGS sequence"/>
</dbReference>
<evidence type="ECO:0000256" key="2">
    <source>
        <dbReference type="SAM" id="Phobius"/>
    </source>
</evidence>
<feature type="region of interest" description="Disordered" evidence="1">
    <location>
        <begin position="73"/>
        <end position="105"/>
    </location>
</feature>
<evidence type="ECO:0000259" key="3">
    <source>
        <dbReference type="PROSITE" id="PS51724"/>
    </source>
</evidence>
<feature type="transmembrane region" description="Helical" evidence="2">
    <location>
        <begin position="21"/>
        <end position="47"/>
    </location>
</feature>
<comment type="caution">
    <text evidence="4">The sequence shown here is derived from an EMBL/GenBank/DDBJ whole genome shotgun (WGS) entry which is preliminary data.</text>
</comment>
<keyword evidence="2" id="KW-1133">Transmembrane helix</keyword>
<dbReference type="InterPro" id="IPR052521">
    <property type="entry name" value="Cell_div_SPOR-domain"/>
</dbReference>
<dbReference type="InterPro" id="IPR036680">
    <property type="entry name" value="SPOR-like_sf"/>
</dbReference>
<dbReference type="Pfam" id="PF05036">
    <property type="entry name" value="SPOR"/>
    <property type="match status" value="1"/>
</dbReference>
<dbReference type="SUPFAM" id="SSF110997">
    <property type="entry name" value="Sporulation related repeat"/>
    <property type="match status" value="1"/>
</dbReference>
<keyword evidence="2" id="KW-0472">Membrane</keyword>
<dbReference type="Gene3D" id="3.30.70.1070">
    <property type="entry name" value="Sporulation related repeat"/>
    <property type="match status" value="1"/>
</dbReference>
<dbReference type="PROSITE" id="PS51724">
    <property type="entry name" value="SPOR"/>
    <property type="match status" value="1"/>
</dbReference>
<gene>
    <name evidence="4" type="ORF">GCM10007907_13450</name>
</gene>
<organism evidence="4 5">
    <name type="scientific">Chitinimonas prasina</name>
    <dbReference type="NCBI Taxonomy" id="1434937"/>
    <lineage>
        <taxon>Bacteria</taxon>
        <taxon>Pseudomonadati</taxon>
        <taxon>Pseudomonadota</taxon>
        <taxon>Betaproteobacteria</taxon>
        <taxon>Neisseriales</taxon>
        <taxon>Chitinibacteraceae</taxon>
        <taxon>Chitinimonas</taxon>
    </lineage>
</organism>
<dbReference type="EMBL" id="BSOG01000001">
    <property type="protein sequence ID" value="GLR12555.1"/>
    <property type="molecule type" value="Genomic_DNA"/>
</dbReference>
<feature type="region of interest" description="Disordered" evidence="1">
    <location>
        <begin position="1"/>
        <end position="21"/>
    </location>
</feature>
<sequence length="216" mass="22392">MSKDYKSSKRPAASSSKRGGGGGGTLAGLFIGLCMGLVIAVAAALYLNKAPNPFAGRLPDPAPAKPAATPVAPEILAPTGSNNKLPVRPAQPAATPPANQGKDAQPFTFYDILPEPAAETKPATPAKPADAVPPATVQPARGSYLQVGAFQSEADADNLKARLALLGMEASIQTSEVEGKGVLHRVRLGPLTQAEEVDRVRAQLRVNNIDFTLIKQ</sequence>
<evidence type="ECO:0000313" key="5">
    <source>
        <dbReference type="Proteomes" id="UP001156706"/>
    </source>
</evidence>